<dbReference type="PROSITE" id="PS51257">
    <property type="entry name" value="PROKAR_LIPOPROTEIN"/>
    <property type="match status" value="1"/>
</dbReference>
<name>A0ABP6P2Q9_9ACTN</name>
<keyword evidence="4" id="KW-1185">Reference proteome</keyword>
<protein>
    <recommendedName>
        <fullName evidence="5">Lipoprotein</fullName>
    </recommendedName>
</protein>
<dbReference type="RefSeq" id="WP_344866263.1">
    <property type="nucleotide sequence ID" value="NZ_BAAAUT010000087.1"/>
</dbReference>
<accession>A0ABP6P2Q9</accession>
<comment type="caution">
    <text evidence="3">The sequence shown here is derived from an EMBL/GenBank/DDBJ whole genome shotgun (WGS) entry which is preliminary data.</text>
</comment>
<evidence type="ECO:0000256" key="1">
    <source>
        <dbReference type="SAM" id="MobiDB-lite"/>
    </source>
</evidence>
<gene>
    <name evidence="3" type="ORF">GCM10010466_64600</name>
</gene>
<dbReference type="EMBL" id="BAAAUT010000087">
    <property type="protein sequence ID" value="GAA3164778.1"/>
    <property type="molecule type" value="Genomic_DNA"/>
</dbReference>
<feature type="compositionally biased region" description="Low complexity" evidence="1">
    <location>
        <begin position="29"/>
        <end position="42"/>
    </location>
</feature>
<feature type="chain" id="PRO_5045038144" description="Lipoprotein" evidence="2">
    <location>
        <begin position="18"/>
        <end position="160"/>
    </location>
</feature>
<organism evidence="3 4">
    <name type="scientific">Planomonospora alba</name>
    <dbReference type="NCBI Taxonomy" id="161354"/>
    <lineage>
        <taxon>Bacteria</taxon>
        <taxon>Bacillati</taxon>
        <taxon>Actinomycetota</taxon>
        <taxon>Actinomycetes</taxon>
        <taxon>Streptosporangiales</taxon>
        <taxon>Streptosporangiaceae</taxon>
        <taxon>Planomonospora</taxon>
    </lineage>
</organism>
<reference evidence="4" key="1">
    <citation type="journal article" date="2019" name="Int. J. Syst. Evol. Microbiol.">
        <title>The Global Catalogue of Microorganisms (GCM) 10K type strain sequencing project: providing services to taxonomists for standard genome sequencing and annotation.</title>
        <authorList>
            <consortium name="The Broad Institute Genomics Platform"/>
            <consortium name="The Broad Institute Genome Sequencing Center for Infectious Disease"/>
            <person name="Wu L."/>
            <person name="Ma J."/>
        </authorList>
    </citation>
    <scope>NUCLEOTIDE SEQUENCE [LARGE SCALE GENOMIC DNA]</scope>
    <source>
        <strain evidence="4">JCM 9373</strain>
    </source>
</reference>
<keyword evidence="2" id="KW-0732">Signal</keyword>
<evidence type="ECO:0000256" key="2">
    <source>
        <dbReference type="SAM" id="SignalP"/>
    </source>
</evidence>
<feature type="region of interest" description="Disordered" evidence="1">
    <location>
        <begin position="29"/>
        <end position="76"/>
    </location>
</feature>
<proteinExistence type="predicted"/>
<feature type="signal peptide" evidence="2">
    <location>
        <begin position="1"/>
        <end position="17"/>
    </location>
</feature>
<feature type="compositionally biased region" description="Polar residues" evidence="1">
    <location>
        <begin position="47"/>
        <end position="58"/>
    </location>
</feature>
<evidence type="ECO:0000313" key="3">
    <source>
        <dbReference type="EMBL" id="GAA3164778.1"/>
    </source>
</evidence>
<sequence>MRAFACAPALAMALALAAGCGTEPERTAAQASAPLPAAGSAADRSRTTQSAVPGQAVQSPAPAVTAPADGRTEVSRDQHRILTEQCRYADSARLRTQCLAAVERDYRVGRENRDLDCRTYSGVTVCGRLVLSERERRCVREWVAGGLTPRRAEVECYVFA</sequence>
<dbReference type="Proteomes" id="UP001500320">
    <property type="component" value="Unassembled WGS sequence"/>
</dbReference>
<evidence type="ECO:0000313" key="4">
    <source>
        <dbReference type="Proteomes" id="UP001500320"/>
    </source>
</evidence>
<evidence type="ECO:0008006" key="5">
    <source>
        <dbReference type="Google" id="ProtNLM"/>
    </source>
</evidence>